<dbReference type="Ensembl" id="ENSMPUT00000016426.1">
    <property type="protein sequence ID" value="ENSMPUP00000016182.1"/>
    <property type="gene ID" value="ENSMPUG00000016285.1"/>
</dbReference>
<accession>M3YXX2</accession>
<dbReference type="HOGENOM" id="CLU_708928_0_0_1"/>
<name>M3YXX2_MUSPF</name>
<reference evidence="2" key="1">
    <citation type="submission" date="2024-06" db="UniProtKB">
        <authorList>
            <consortium name="Ensembl"/>
        </authorList>
    </citation>
    <scope>IDENTIFICATION</scope>
</reference>
<dbReference type="InParanoid" id="M3YXX2"/>
<feature type="region of interest" description="Disordered" evidence="1">
    <location>
        <begin position="321"/>
        <end position="340"/>
    </location>
</feature>
<feature type="region of interest" description="Disordered" evidence="1">
    <location>
        <begin position="96"/>
        <end position="171"/>
    </location>
</feature>
<dbReference type="EMBL" id="AEYP01080714">
    <property type="status" value="NOT_ANNOTATED_CDS"/>
    <property type="molecule type" value="Genomic_DNA"/>
</dbReference>
<organism evidence="2">
    <name type="scientific">Mustela putorius furo</name>
    <name type="common">European domestic ferret</name>
    <name type="synonym">Mustela furo</name>
    <dbReference type="NCBI Taxonomy" id="9669"/>
    <lineage>
        <taxon>Eukaryota</taxon>
        <taxon>Metazoa</taxon>
        <taxon>Chordata</taxon>
        <taxon>Craniata</taxon>
        <taxon>Vertebrata</taxon>
        <taxon>Euteleostomi</taxon>
        <taxon>Mammalia</taxon>
        <taxon>Eutheria</taxon>
        <taxon>Laurasiatheria</taxon>
        <taxon>Carnivora</taxon>
        <taxon>Caniformia</taxon>
        <taxon>Musteloidea</taxon>
        <taxon>Mustelidae</taxon>
        <taxon>Mustelinae</taxon>
        <taxon>Mustela</taxon>
    </lineage>
</organism>
<feature type="region of interest" description="Disordered" evidence="1">
    <location>
        <begin position="231"/>
        <end position="251"/>
    </location>
</feature>
<evidence type="ECO:0000313" key="2">
    <source>
        <dbReference type="Ensembl" id="ENSMPUP00000016182.1"/>
    </source>
</evidence>
<sequence>ARAKGSAYCSLHSWQINSPSGVRLPPRPRDGAPGSSSLIFRPRTGDVVTSSVKFNFLIAFGFLTPAAAGPDVQPGGALARRSLPAARFRPCRVAERGAGSGWNSGSGNGARSGSRNCSPEVGAAAGAAEQEKAATAAAPPGKDSAETGELRQRSRNARRSSAPAGFVGLGLGPGPSLPSALHSAPPSCLSSPRLTLAARQDDPDSSRATAASSKVGGATCSVLGWGALEASSGKGGAPWGPSLGKPRSARRTRYEPPVRLVRFTRKPLGMVESGELRGAKSRGGASGAESWRAPQLPQLRHSRHAWAAFIAETLAGGPPVAFRQDRPIRSGSGRRGRGFRLAGLAGVREAGGRRPHPISQRPAPATGLKAAQAASPAAHRGDEDTESNAF</sequence>
<feature type="region of interest" description="Disordered" evidence="1">
    <location>
        <begin position="345"/>
        <end position="390"/>
    </location>
</feature>
<protein>
    <submittedName>
        <fullName evidence="2">Uncharacterized protein</fullName>
    </submittedName>
</protein>
<evidence type="ECO:0000256" key="1">
    <source>
        <dbReference type="SAM" id="MobiDB-lite"/>
    </source>
</evidence>
<feature type="compositionally biased region" description="Gly residues" evidence="1">
    <location>
        <begin position="98"/>
        <end position="110"/>
    </location>
</feature>
<feature type="compositionally biased region" description="Basic and acidic residues" evidence="1">
    <location>
        <begin position="143"/>
        <end position="152"/>
    </location>
</feature>
<dbReference type="AlphaFoldDB" id="M3YXX2"/>
<feature type="compositionally biased region" description="Low complexity" evidence="1">
    <location>
        <begin position="111"/>
        <end position="141"/>
    </location>
</feature>
<proteinExistence type="predicted"/>